<name>A0A8S4R1T1_9NEOP</name>
<reference evidence="1" key="1">
    <citation type="submission" date="2022-03" db="EMBL/GenBank/DDBJ databases">
        <authorList>
            <person name="Lindestad O."/>
        </authorList>
    </citation>
    <scope>NUCLEOTIDE SEQUENCE</scope>
</reference>
<comment type="caution">
    <text evidence="1">The sequence shown here is derived from an EMBL/GenBank/DDBJ whole genome shotgun (WGS) entry which is preliminary data.</text>
</comment>
<gene>
    <name evidence="1" type="primary">jg21603</name>
    <name evidence="1" type="ORF">PAEG_LOCUS8657</name>
</gene>
<dbReference type="OrthoDB" id="7388908at2759"/>
<sequence>MLESKAKTAGKKLGILNKVKRYFTPEQLLILYQGQVRSSMESAAFHGTALPMMTYGSEAWSLTMGLIRRRWKELCSEYIYVIKSGMRRSVEIPE</sequence>
<dbReference type="Proteomes" id="UP000838756">
    <property type="component" value="Unassembled WGS sequence"/>
</dbReference>
<accession>A0A8S4R1T1</accession>
<dbReference type="EMBL" id="CAKXAJ010024694">
    <property type="protein sequence ID" value="CAH2229171.1"/>
    <property type="molecule type" value="Genomic_DNA"/>
</dbReference>
<dbReference type="AlphaFoldDB" id="A0A8S4R1T1"/>
<keyword evidence="2" id="KW-1185">Reference proteome</keyword>
<evidence type="ECO:0000313" key="2">
    <source>
        <dbReference type="Proteomes" id="UP000838756"/>
    </source>
</evidence>
<organism evidence="1 2">
    <name type="scientific">Pararge aegeria aegeria</name>
    <dbReference type="NCBI Taxonomy" id="348720"/>
    <lineage>
        <taxon>Eukaryota</taxon>
        <taxon>Metazoa</taxon>
        <taxon>Ecdysozoa</taxon>
        <taxon>Arthropoda</taxon>
        <taxon>Hexapoda</taxon>
        <taxon>Insecta</taxon>
        <taxon>Pterygota</taxon>
        <taxon>Neoptera</taxon>
        <taxon>Endopterygota</taxon>
        <taxon>Lepidoptera</taxon>
        <taxon>Glossata</taxon>
        <taxon>Ditrysia</taxon>
        <taxon>Papilionoidea</taxon>
        <taxon>Nymphalidae</taxon>
        <taxon>Satyrinae</taxon>
        <taxon>Satyrini</taxon>
        <taxon>Parargina</taxon>
        <taxon>Pararge</taxon>
    </lineage>
</organism>
<proteinExistence type="predicted"/>
<protein>
    <submittedName>
        <fullName evidence="1">Jg21603 protein</fullName>
    </submittedName>
</protein>
<evidence type="ECO:0000313" key="1">
    <source>
        <dbReference type="EMBL" id="CAH2229171.1"/>
    </source>
</evidence>